<feature type="compositionally biased region" description="Basic and acidic residues" evidence="5">
    <location>
        <begin position="563"/>
        <end position="576"/>
    </location>
</feature>
<proteinExistence type="predicted"/>
<dbReference type="PROSITE" id="PS01359">
    <property type="entry name" value="ZF_PHD_1"/>
    <property type="match status" value="1"/>
</dbReference>
<evidence type="ECO:0000259" key="7">
    <source>
        <dbReference type="PROSITE" id="PS50089"/>
    </source>
</evidence>
<dbReference type="PROSITE" id="PS50016">
    <property type="entry name" value="ZF_PHD_2"/>
    <property type="match status" value="1"/>
</dbReference>
<evidence type="ECO:0000256" key="3">
    <source>
        <dbReference type="ARBA" id="ARBA00022833"/>
    </source>
</evidence>
<feature type="region of interest" description="Disordered" evidence="5">
    <location>
        <begin position="20"/>
        <end position="39"/>
    </location>
</feature>
<dbReference type="InterPro" id="IPR013083">
    <property type="entry name" value="Znf_RING/FYVE/PHD"/>
</dbReference>
<keyword evidence="9" id="KW-1185">Reference proteome</keyword>
<evidence type="ECO:0000256" key="1">
    <source>
        <dbReference type="ARBA" id="ARBA00022723"/>
    </source>
</evidence>
<feature type="compositionally biased region" description="Basic and acidic residues" evidence="5">
    <location>
        <begin position="348"/>
        <end position="367"/>
    </location>
</feature>
<dbReference type="PROSITE" id="PS50089">
    <property type="entry name" value="ZF_RING_2"/>
    <property type="match status" value="1"/>
</dbReference>
<evidence type="ECO:0000313" key="8">
    <source>
        <dbReference type="EMBL" id="KAK7430002.1"/>
    </source>
</evidence>
<feature type="region of interest" description="Disordered" evidence="5">
    <location>
        <begin position="341"/>
        <end position="420"/>
    </location>
</feature>
<dbReference type="SMART" id="SM00184">
    <property type="entry name" value="RING"/>
    <property type="match status" value="2"/>
</dbReference>
<comment type="caution">
    <text evidence="8">The sequence shown here is derived from an EMBL/GenBank/DDBJ whole genome shotgun (WGS) entry which is preliminary data.</text>
</comment>
<dbReference type="InterPro" id="IPR001841">
    <property type="entry name" value="Znf_RING"/>
</dbReference>
<reference evidence="8 9" key="1">
    <citation type="journal article" date="2025" name="Microbiol. Resour. Announc.">
        <title>Draft genome sequences for Neonectria magnoliae and Neonectria punicea, canker pathogens of Liriodendron tulipifera and Acer saccharum in West Virginia.</title>
        <authorList>
            <person name="Petronek H.M."/>
            <person name="Kasson M.T."/>
            <person name="Metheny A.M."/>
            <person name="Stauder C.M."/>
            <person name="Lovett B."/>
            <person name="Lynch S.C."/>
            <person name="Garnas J.R."/>
            <person name="Kasson L.R."/>
            <person name="Stajich J.E."/>
        </authorList>
    </citation>
    <scope>NUCLEOTIDE SEQUENCE [LARGE SCALE GENOMIC DNA]</scope>
    <source>
        <strain evidence="8 9">NRRL 64651</strain>
    </source>
</reference>
<sequence>MSEPEQCIICLDPLPLPRPTSLDAGHGGGSSGTGGGVGGVVDAVPVPAATAPKAVQVKVEGDVDINVDNGNGNSNGNGNDDSSYLNIVAALDGCNHVIHDACIRSWAQKTNTCPICRNPFHSVRVYNGVDGSKICEYNVQDKKQVAEFDVQQWLGDNPEEEEEQGNPCPVCNSAEREDVLLLCDSCDAAYHTHCVGLECIPDGDWYCMECSHLFQLVDDPATAESGERSPRPQGVRRPNPRNVRGYHVRTRERLRRARRQARNVEWQGAWGQFSGRFYEMSELDLDNHDNEDEDLEQFRQFQELGRRELDRWQQRMEIAQRLGARDAFVNNIPQAISDRLQSVPEPVEETRDERRAWGALDRAREVDEPAPSTNTRKRKVRSVTASPREPVVQEPERKLKRPRTRRLPTQVGEASSSMSSPATVAAAAGSAGSAASASASTGPLAIRATNGTSLSDSVAGRNNADPPLVSSLLKELEPHAMSDDETSVTVVGWRYPPEASSPALSPALSPSPSARSSPRALSLTPPPLPSVGGRPNSPPLSLSTHIQPIYPPANYSPNRKNHDHSDSESRPSRSEGRPSSPPLSLSTNIQPRYPPANYSPTRKSKDHGDSESWPSRPEGRPLELRQPRPRRPHQVPAHSDDQHSPTRWTMSQEEKRSINDIVKIALRPHWRAQKLTTEQYATINRDISRKLYDEVKDAISLNGDARRSWEKRATKEVAQAVEELQA</sequence>
<organism evidence="8 9">
    <name type="scientific">Neonectria magnoliae</name>
    <dbReference type="NCBI Taxonomy" id="2732573"/>
    <lineage>
        <taxon>Eukaryota</taxon>
        <taxon>Fungi</taxon>
        <taxon>Dikarya</taxon>
        <taxon>Ascomycota</taxon>
        <taxon>Pezizomycotina</taxon>
        <taxon>Sordariomycetes</taxon>
        <taxon>Hypocreomycetidae</taxon>
        <taxon>Hypocreales</taxon>
        <taxon>Nectriaceae</taxon>
        <taxon>Neonectria</taxon>
    </lineage>
</organism>
<accession>A0ABR1I8U4</accession>
<feature type="region of interest" description="Disordered" evidence="5">
    <location>
        <begin position="499"/>
        <end position="654"/>
    </location>
</feature>
<dbReference type="SMART" id="SM00249">
    <property type="entry name" value="PHD"/>
    <property type="match status" value="1"/>
</dbReference>
<feature type="domain" description="RING-type" evidence="7">
    <location>
        <begin position="94"/>
        <end position="117"/>
    </location>
</feature>
<dbReference type="Pfam" id="PF00628">
    <property type="entry name" value="PHD"/>
    <property type="match status" value="1"/>
</dbReference>
<dbReference type="PANTHER" id="PTHR12618">
    <property type="entry name" value="PHD AND RING FINGER DOMAIN-CONTAINING PROTEIN 1"/>
    <property type="match status" value="1"/>
</dbReference>
<protein>
    <recommendedName>
        <fullName evidence="10">PHD and RING finger domain-containing protein</fullName>
    </recommendedName>
</protein>
<dbReference type="InterPro" id="IPR019787">
    <property type="entry name" value="Znf_PHD-finger"/>
</dbReference>
<feature type="compositionally biased region" description="Low complexity" evidence="5">
    <location>
        <begin position="500"/>
        <end position="523"/>
    </location>
</feature>
<name>A0ABR1I8U4_9HYPO</name>
<feature type="compositionally biased region" description="Basic and acidic residues" evidence="5">
    <location>
        <begin position="617"/>
        <end position="626"/>
    </location>
</feature>
<dbReference type="InterPro" id="IPR019786">
    <property type="entry name" value="Zinc_finger_PHD-type_CS"/>
</dbReference>
<feature type="compositionally biased region" description="Gly residues" evidence="5">
    <location>
        <begin position="25"/>
        <end position="39"/>
    </location>
</feature>
<dbReference type="InterPro" id="IPR011011">
    <property type="entry name" value="Znf_FYVE_PHD"/>
</dbReference>
<dbReference type="PANTHER" id="PTHR12618:SF20">
    <property type="entry name" value="PHD AND RING FINGER DOMAIN-CONTAINING PROTEIN 1"/>
    <property type="match status" value="1"/>
</dbReference>
<feature type="domain" description="PHD-type" evidence="6">
    <location>
        <begin position="165"/>
        <end position="213"/>
    </location>
</feature>
<evidence type="ECO:0000259" key="6">
    <source>
        <dbReference type="PROSITE" id="PS50016"/>
    </source>
</evidence>
<feature type="region of interest" description="Disordered" evidence="5">
    <location>
        <begin position="221"/>
        <end position="243"/>
    </location>
</feature>
<dbReference type="InterPro" id="IPR001965">
    <property type="entry name" value="Znf_PHD"/>
</dbReference>
<evidence type="ECO:0000256" key="2">
    <source>
        <dbReference type="ARBA" id="ARBA00022771"/>
    </source>
</evidence>
<dbReference type="Pfam" id="PF13639">
    <property type="entry name" value="zf-RING_2"/>
    <property type="match status" value="1"/>
</dbReference>
<keyword evidence="1" id="KW-0479">Metal-binding</keyword>
<keyword evidence="2 4" id="KW-0863">Zinc-finger</keyword>
<dbReference type="Gene3D" id="3.30.40.10">
    <property type="entry name" value="Zinc/RING finger domain, C3HC4 (zinc finger)"/>
    <property type="match status" value="2"/>
</dbReference>
<evidence type="ECO:0000256" key="5">
    <source>
        <dbReference type="SAM" id="MobiDB-lite"/>
    </source>
</evidence>
<dbReference type="EMBL" id="JAZAVK010000023">
    <property type="protein sequence ID" value="KAK7430002.1"/>
    <property type="molecule type" value="Genomic_DNA"/>
</dbReference>
<evidence type="ECO:0000313" key="9">
    <source>
        <dbReference type="Proteomes" id="UP001498421"/>
    </source>
</evidence>
<gene>
    <name evidence="8" type="ORF">QQZ08_003391</name>
</gene>
<dbReference type="SUPFAM" id="SSF57850">
    <property type="entry name" value="RING/U-box"/>
    <property type="match status" value="1"/>
</dbReference>
<evidence type="ECO:0008006" key="10">
    <source>
        <dbReference type="Google" id="ProtNLM"/>
    </source>
</evidence>
<dbReference type="SUPFAM" id="SSF57903">
    <property type="entry name" value="FYVE/PHD zinc finger"/>
    <property type="match status" value="1"/>
</dbReference>
<keyword evidence="3" id="KW-0862">Zinc</keyword>
<evidence type="ECO:0000256" key="4">
    <source>
        <dbReference type="PROSITE-ProRule" id="PRU00175"/>
    </source>
</evidence>
<dbReference type="InterPro" id="IPR047157">
    <property type="entry name" value="PHRF1/Atg35"/>
</dbReference>
<dbReference type="Proteomes" id="UP001498421">
    <property type="component" value="Unassembled WGS sequence"/>
</dbReference>